<dbReference type="InterPro" id="IPR037518">
    <property type="entry name" value="MPN"/>
</dbReference>
<dbReference type="InterPro" id="IPR015063">
    <property type="entry name" value="USP8_dimer"/>
</dbReference>
<evidence type="ECO:0000256" key="2">
    <source>
        <dbReference type="ARBA" id="ARBA00010981"/>
    </source>
</evidence>
<keyword evidence="6" id="KW-0378">Hydrolase</keyword>
<dbReference type="GO" id="GO:0005768">
    <property type="term" value="C:endosome"/>
    <property type="evidence" value="ECO:0007669"/>
    <property type="project" value="TreeGrafter"/>
</dbReference>
<evidence type="ECO:0000256" key="7">
    <source>
        <dbReference type="ARBA" id="ARBA00022833"/>
    </source>
</evidence>
<evidence type="ECO:0000256" key="4">
    <source>
        <dbReference type="ARBA" id="ARBA00022723"/>
    </source>
</evidence>
<comment type="cofactor">
    <cofactor evidence="1">
        <name>Zn(2+)</name>
        <dbReference type="ChEBI" id="CHEBI:29105"/>
    </cofactor>
</comment>
<dbReference type="GO" id="GO:0006508">
    <property type="term" value="P:proteolysis"/>
    <property type="evidence" value="ECO:0007669"/>
    <property type="project" value="UniProtKB-KW"/>
</dbReference>
<dbReference type="Gene3D" id="3.40.140.10">
    <property type="entry name" value="Cytidine Deaminase, domain 2"/>
    <property type="match status" value="1"/>
</dbReference>
<dbReference type="GO" id="GO:0140492">
    <property type="term" value="F:metal-dependent deubiquitinase activity"/>
    <property type="evidence" value="ECO:0007669"/>
    <property type="project" value="InterPro"/>
</dbReference>
<feature type="region of interest" description="Disordered" evidence="9">
    <location>
        <begin position="131"/>
        <end position="166"/>
    </location>
</feature>
<evidence type="ECO:0000313" key="11">
    <source>
        <dbReference type="EMBL" id="CAL5132695.1"/>
    </source>
</evidence>
<feature type="domain" description="MPN" evidence="10">
    <location>
        <begin position="201"/>
        <end position="340"/>
    </location>
</feature>
<keyword evidence="3" id="KW-0645">Protease</keyword>
<dbReference type="EMBL" id="CAXLJL010000134">
    <property type="protein sequence ID" value="CAL5132695.1"/>
    <property type="molecule type" value="Genomic_DNA"/>
</dbReference>
<keyword evidence="4" id="KW-0479">Metal-binding</keyword>
<dbReference type="PROSITE" id="PS50249">
    <property type="entry name" value="MPN"/>
    <property type="match status" value="1"/>
</dbReference>
<dbReference type="PANTHER" id="PTHR12947:SF13">
    <property type="entry name" value="FI19924P1"/>
    <property type="match status" value="1"/>
</dbReference>
<dbReference type="InterPro" id="IPR000555">
    <property type="entry name" value="JAMM/MPN+_dom"/>
</dbReference>
<comment type="similarity">
    <text evidence="2">Belongs to the peptidase M67C family.</text>
</comment>
<keyword evidence="8" id="KW-0482">Metalloprotease</keyword>
<evidence type="ECO:0000313" key="12">
    <source>
        <dbReference type="Proteomes" id="UP001497525"/>
    </source>
</evidence>
<comment type="caution">
    <text evidence="11">The sequence shown here is derived from an EMBL/GenBank/DDBJ whole genome shotgun (WGS) entry which is preliminary data.</text>
</comment>
<dbReference type="AlphaFoldDB" id="A0AAV2T6E5"/>
<dbReference type="PANTHER" id="PTHR12947">
    <property type="entry name" value="AMSH-LIKE PROTEASE"/>
    <property type="match status" value="1"/>
</dbReference>
<dbReference type="SUPFAM" id="SSF102712">
    <property type="entry name" value="JAB1/MPN domain"/>
    <property type="match status" value="1"/>
</dbReference>
<accession>A0AAV2T6E5</accession>
<dbReference type="Proteomes" id="UP001497525">
    <property type="component" value="Unassembled WGS sequence"/>
</dbReference>
<proteinExistence type="inferred from homology"/>
<sequence>MSHDALAAQPSSYPTSEERLKQLMDRANDVEVIDGLNMQQYLRAMRSMVSMVDVHINEHRPELAYTLALKFAVLYLEKLPQHREYATLCGKEKEAWNTRCKRAIHTAEILKEELKEKFDLERRLYLENEARKQKEAEEEAETLKKKSESLNQDLAVLPSPPDQLPDGVMDSKTDTGVLTPGTIVQQLPPHVDRSLKPVSKTDASGRIMVRLSMGMAHHFVQLAQSNTLANKETCGNLCGKLIKNTFVISDLVIPKQSGTADTCLTHKEEELFDYVDKNGLIVIGWIHTHPTQTAFLSSVDLHSQLSYQITLPESIAIVCAPKFNEVKVFSLNSYGLSFVRRCNKQGFHPHQTNQPLFEPSQHVINDLSIPYTVVDLRRP</sequence>
<dbReference type="Gene3D" id="1.20.58.80">
    <property type="entry name" value="Phosphotransferase system, lactose/cellobiose-type IIA subunit"/>
    <property type="match status" value="1"/>
</dbReference>
<evidence type="ECO:0000256" key="6">
    <source>
        <dbReference type="ARBA" id="ARBA00022801"/>
    </source>
</evidence>
<dbReference type="CDD" id="cd08066">
    <property type="entry name" value="MPN_AMSH_like"/>
    <property type="match status" value="1"/>
</dbReference>
<evidence type="ECO:0000256" key="1">
    <source>
        <dbReference type="ARBA" id="ARBA00001947"/>
    </source>
</evidence>
<dbReference type="GO" id="GO:0070536">
    <property type="term" value="P:protein K63-linked deubiquitination"/>
    <property type="evidence" value="ECO:0007669"/>
    <property type="project" value="InterPro"/>
</dbReference>
<evidence type="ECO:0000256" key="9">
    <source>
        <dbReference type="SAM" id="MobiDB-lite"/>
    </source>
</evidence>
<evidence type="ECO:0000259" key="10">
    <source>
        <dbReference type="PROSITE" id="PS50249"/>
    </source>
</evidence>
<dbReference type="Pfam" id="PF08969">
    <property type="entry name" value="USP8_dimer"/>
    <property type="match status" value="1"/>
</dbReference>
<keyword evidence="5" id="KW-0833">Ubl conjugation pathway</keyword>
<dbReference type="InterPro" id="IPR044098">
    <property type="entry name" value="STAMBP/STALP-like_MPN"/>
</dbReference>
<organism evidence="11 12">
    <name type="scientific">Calicophoron daubneyi</name>
    <name type="common">Rumen fluke</name>
    <name type="synonym">Paramphistomum daubneyi</name>
    <dbReference type="NCBI Taxonomy" id="300641"/>
    <lineage>
        <taxon>Eukaryota</taxon>
        <taxon>Metazoa</taxon>
        <taxon>Spiralia</taxon>
        <taxon>Lophotrochozoa</taxon>
        <taxon>Platyhelminthes</taxon>
        <taxon>Trematoda</taxon>
        <taxon>Digenea</taxon>
        <taxon>Plagiorchiida</taxon>
        <taxon>Pronocephalata</taxon>
        <taxon>Paramphistomoidea</taxon>
        <taxon>Paramphistomidae</taxon>
        <taxon>Calicophoron</taxon>
    </lineage>
</organism>
<evidence type="ECO:0000256" key="5">
    <source>
        <dbReference type="ARBA" id="ARBA00022786"/>
    </source>
</evidence>
<dbReference type="SUPFAM" id="SSF140856">
    <property type="entry name" value="USP8 N-terminal domain-like"/>
    <property type="match status" value="1"/>
</dbReference>
<dbReference type="GO" id="GO:0016020">
    <property type="term" value="C:membrane"/>
    <property type="evidence" value="ECO:0007669"/>
    <property type="project" value="TreeGrafter"/>
</dbReference>
<evidence type="ECO:0000256" key="8">
    <source>
        <dbReference type="ARBA" id="ARBA00023049"/>
    </source>
</evidence>
<dbReference type="GO" id="GO:0061578">
    <property type="term" value="F:K63-linked deubiquitinase activity"/>
    <property type="evidence" value="ECO:0007669"/>
    <property type="project" value="InterPro"/>
</dbReference>
<keyword evidence="7" id="KW-0862">Zinc</keyword>
<dbReference type="GO" id="GO:0046872">
    <property type="term" value="F:metal ion binding"/>
    <property type="evidence" value="ECO:0007669"/>
    <property type="project" value="UniProtKB-KW"/>
</dbReference>
<dbReference type="Pfam" id="PF01398">
    <property type="entry name" value="JAB"/>
    <property type="match status" value="1"/>
</dbReference>
<reference evidence="11" key="1">
    <citation type="submission" date="2024-06" db="EMBL/GenBank/DDBJ databases">
        <authorList>
            <person name="Liu X."/>
            <person name="Lenzi L."/>
            <person name="Haldenby T S."/>
            <person name="Uol C."/>
        </authorList>
    </citation>
    <scope>NUCLEOTIDE SEQUENCE</scope>
</reference>
<feature type="compositionally biased region" description="Basic and acidic residues" evidence="9">
    <location>
        <begin position="131"/>
        <end position="148"/>
    </location>
</feature>
<gene>
    <name evidence="11" type="ORF">CDAUBV1_LOCUS5539</name>
</gene>
<protein>
    <recommendedName>
        <fullName evidence="10">MPN domain-containing protein</fullName>
    </recommendedName>
</protein>
<evidence type="ECO:0000256" key="3">
    <source>
        <dbReference type="ARBA" id="ARBA00022670"/>
    </source>
</evidence>
<name>A0AAV2T6E5_CALDB</name>
<dbReference type="SMART" id="SM00232">
    <property type="entry name" value="JAB_MPN"/>
    <property type="match status" value="1"/>
</dbReference>